<proteinExistence type="predicted"/>
<dbReference type="FunFam" id="1.10.8.270:FF:000034">
    <property type="entry name" value="TBC (Tre-2/Bub2/Cdc16) domain family"/>
    <property type="match status" value="1"/>
</dbReference>
<dbReference type="GO" id="GO:0005096">
    <property type="term" value="F:GTPase activator activity"/>
    <property type="evidence" value="ECO:0007669"/>
    <property type="project" value="TreeGrafter"/>
</dbReference>
<evidence type="ECO:0000256" key="2">
    <source>
        <dbReference type="SAM" id="MobiDB-lite"/>
    </source>
</evidence>
<dbReference type="FunFam" id="1.10.10.750:FF:000013">
    <property type="entry name" value="Similar to TBC domain protein"/>
    <property type="match status" value="1"/>
</dbReference>
<dbReference type="AlphaFoldDB" id="A0A2J6PZV5"/>
<evidence type="ECO:0000259" key="3">
    <source>
        <dbReference type="PROSITE" id="PS50086"/>
    </source>
</evidence>
<dbReference type="SMART" id="SM00164">
    <property type="entry name" value="TBC"/>
    <property type="match status" value="1"/>
</dbReference>
<keyword evidence="1" id="KW-0175">Coiled coil</keyword>
<gene>
    <name evidence="4" type="ORF">NA56DRAFT_193631</name>
</gene>
<dbReference type="Pfam" id="PF22874">
    <property type="entry name" value="SBE2_M"/>
    <property type="match status" value="1"/>
</dbReference>
<dbReference type="GO" id="GO:0031267">
    <property type="term" value="F:small GTPase binding"/>
    <property type="evidence" value="ECO:0007669"/>
    <property type="project" value="TreeGrafter"/>
</dbReference>
<dbReference type="PANTHER" id="PTHR47219:SF15">
    <property type="entry name" value="TBC1 DOMAIN FAMILY MEMBER 12 ISOFORM X1"/>
    <property type="match status" value="1"/>
</dbReference>
<feature type="coiled-coil region" evidence="1">
    <location>
        <begin position="401"/>
        <end position="429"/>
    </location>
</feature>
<accession>A0A2J6PZV5</accession>
<evidence type="ECO:0000313" key="4">
    <source>
        <dbReference type="EMBL" id="PMD19563.1"/>
    </source>
</evidence>
<dbReference type="SUPFAM" id="SSF47923">
    <property type="entry name" value="Ypt/Rab-GAP domain of gyp1p"/>
    <property type="match status" value="2"/>
</dbReference>
<feature type="compositionally biased region" description="Basic and acidic residues" evidence="2">
    <location>
        <begin position="319"/>
        <end position="332"/>
    </location>
</feature>
<dbReference type="Gene3D" id="1.10.8.270">
    <property type="entry name" value="putative rabgap domain of human tbc1 domain family member 14 like domains"/>
    <property type="match status" value="1"/>
</dbReference>
<evidence type="ECO:0000313" key="5">
    <source>
        <dbReference type="Proteomes" id="UP000235672"/>
    </source>
</evidence>
<dbReference type="Gene3D" id="1.10.472.80">
    <property type="entry name" value="Ypt/Rab-GAP domain of gyp1p, domain 3"/>
    <property type="match status" value="1"/>
</dbReference>
<feature type="compositionally biased region" description="Low complexity" evidence="2">
    <location>
        <begin position="22"/>
        <end position="37"/>
    </location>
</feature>
<sequence length="725" mass="80677">MMNFHDAGVHSPIPGSPPDLTSSKSSKSSSFHSSYQSDDNTALSDVGNFEEIGLDDESRAEAEIGDFAMKTTINPYDATFASDLRTTAKQRKRVPMATTHGNRLQRELTAGKSRPAYPSLRGQVKSVTTDGLGLLPTHNGVPISRMGVSSPNTASFPAMKRNRSSSPNLPMNPRYNLSTSSLKTRRSSWQSNRERKSAKELEKECDEDDGDDVPDECFLENVPISPRPPQERTVSMPASASTSPERPQKEKIKSLGNGTSPRPAEQGELRSPKSSRGGMQRGASMGQFPINHRAYPKARAKSWTVALSELSEEAKALTEALEAHAETEEKKADTRRHRSFNSPRPSDKPRVKSAIAELPPLRRTDIMIDPLPISKEKEAVLSRTRPSWLPPKDPAEEKRHLKEYQRMMAQALEAEKKREAERNAKTTCRDDTASSLLRIWEEHVLPNWDEATRQKRTRELWWRGIVPRSRGSVWTKAIGNELGLSDSSYTAALRRARALETTIKRGSQLSADEEMKKSWLDKIEHDVRKTYPELKIFQPDGPLHSSLLDVLKAYAMYRSDIGYIHGTSTMAALLLLNLSTPSAAFCALSNILNRPLPLSFHTGDPGATSRAYSLLLSTLKMKSPRLHAHLASPQLALRHDVYLKDIFTSLFTESLTLDNATRLWDVMVFEGDAVLVRAVVAYLTAMEGKLFGAESSRQVYDIIGGGLDNFGEEQWMKAVRDAGKS</sequence>
<dbReference type="InterPro" id="IPR050302">
    <property type="entry name" value="Rab_GAP_TBC_domain"/>
</dbReference>
<reference evidence="4 5" key="1">
    <citation type="submission" date="2016-05" db="EMBL/GenBank/DDBJ databases">
        <title>A degradative enzymes factory behind the ericoid mycorrhizal symbiosis.</title>
        <authorList>
            <consortium name="DOE Joint Genome Institute"/>
            <person name="Martino E."/>
            <person name="Morin E."/>
            <person name="Grelet G."/>
            <person name="Kuo A."/>
            <person name="Kohler A."/>
            <person name="Daghino S."/>
            <person name="Barry K."/>
            <person name="Choi C."/>
            <person name="Cichocki N."/>
            <person name="Clum A."/>
            <person name="Copeland A."/>
            <person name="Hainaut M."/>
            <person name="Haridas S."/>
            <person name="Labutti K."/>
            <person name="Lindquist E."/>
            <person name="Lipzen A."/>
            <person name="Khouja H.-R."/>
            <person name="Murat C."/>
            <person name="Ohm R."/>
            <person name="Olson A."/>
            <person name="Spatafora J."/>
            <person name="Veneault-Fourrey C."/>
            <person name="Henrissat B."/>
            <person name="Grigoriev I."/>
            <person name="Martin F."/>
            <person name="Perotto S."/>
        </authorList>
    </citation>
    <scope>NUCLEOTIDE SEQUENCE [LARGE SCALE GENOMIC DNA]</scope>
    <source>
        <strain evidence="4 5">UAMH 7357</strain>
    </source>
</reference>
<dbReference type="InterPro" id="IPR035969">
    <property type="entry name" value="Rab-GAP_TBC_sf"/>
</dbReference>
<feature type="region of interest" description="Disordered" evidence="2">
    <location>
        <begin position="319"/>
        <end position="351"/>
    </location>
</feature>
<dbReference type="PANTHER" id="PTHR47219">
    <property type="entry name" value="RAB GTPASE-ACTIVATING PROTEIN 1-LIKE"/>
    <property type="match status" value="1"/>
</dbReference>
<feature type="compositionally biased region" description="Acidic residues" evidence="2">
    <location>
        <begin position="203"/>
        <end position="218"/>
    </location>
</feature>
<dbReference type="InterPro" id="IPR053949">
    <property type="entry name" value="SBE2/SBE22_M"/>
</dbReference>
<evidence type="ECO:0000256" key="1">
    <source>
        <dbReference type="SAM" id="Coils"/>
    </source>
</evidence>
<dbReference type="PROSITE" id="PS50086">
    <property type="entry name" value="TBC_RABGAP"/>
    <property type="match status" value="1"/>
</dbReference>
<organism evidence="4 5">
    <name type="scientific">Hyaloscypha hepaticicola</name>
    <dbReference type="NCBI Taxonomy" id="2082293"/>
    <lineage>
        <taxon>Eukaryota</taxon>
        <taxon>Fungi</taxon>
        <taxon>Dikarya</taxon>
        <taxon>Ascomycota</taxon>
        <taxon>Pezizomycotina</taxon>
        <taxon>Leotiomycetes</taxon>
        <taxon>Helotiales</taxon>
        <taxon>Hyaloscyphaceae</taxon>
        <taxon>Hyaloscypha</taxon>
    </lineage>
</organism>
<protein>
    <recommendedName>
        <fullName evidence="3">Rab-GAP TBC domain-containing protein</fullName>
    </recommendedName>
</protein>
<dbReference type="STRING" id="1745343.A0A2J6PZV5"/>
<feature type="compositionally biased region" description="Basic and acidic residues" evidence="2">
    <location>
        <begin position="192"/>
        <end position="202"/>
    </location>
</feature>
<name>A0A2J6PZV5_9HELO</name>
<dbReference type="OrthoDB" id="289721at2759"/>
<dbReference type="InterPro" id="IPR000195">
    <property type="entry name" value="Rab-GAP-TBC_dom"/>
</dbReference>
<feature type="domain" description="Rab-GAP TBC" evidence="3">
    <location>
        <begin position="464"/>
        <end position="671"/>
    </location>
</feature>
<dbReference type="Proteomes" id="UP000235672">
    <property type="component" value="Unassembled WGS sequence"/>
</dbReference>
<dbReference type="Gene3D" id="1.10.10.750">
    <property type="entry name" value="Ypt/Rab-GAP domain of gyp1p, domain 1"/>
    <property type="match status" value="1"/>
</dbReference>
<feature type="region of interest" description="Disordered" evidence="2">
    <location>
        <begin position="143"/>
        <end position="291"/>
    </location>
</feature>
<dbReference type="EMBL" id="KZ613488">
    <property type="protein sequence ID" value="PMD19563.1"/>
    <property type="molecule type" value="Genomic_DNA"/>
</dbReference>
<dbReference type="Pfam" id="PF00566">
    <property type="entry name" value="RabGAP-TBC"/>
    <property type="match status" value="1"/>
</dbReference>
<feature type="compositionally biased region" description="Polar residues" evidence="2">
    <location>
        <begin position="232"/>
        <end position="245"/>
    </location>
</feature>
<feature type="region of interest" description="Disordered" evidence="2">
    <location>
        <begin position="1"/>
        <end position="57"/>
    </location>
</feature>
<keyword evidence="5" id="KW-1185">Reference proteome</keyword>